<dbReference type="STRING" id="1335048.AKL17_1229"/>
<dbReference type="EMBL" id="CP012661">
    <property type="protein sequence ID" value="AMY68485.1"/>
    <property type="molecule type" value="Genomic_DNA"/>
</dbReference>
<proteinExistence type="predicted"/>
<evidence type="ECO:0000313" key="2">
    <source>
        <dbReference type="Proteomes" id="UP000076128"/>
    </source>
</evidence>
<organism evidence="1 2">
    <name type="scientific">Frigidibacter mobilis</name>
    <dbReference type="NCBI Taxonomy" id="1335048"/>
    <lineage>
        <taxon>Bacteria</taxon>
        <taxon>Pseudomonadati</taxon>
        <taxon>Pseudomonadota</taxon>
        <taxon>Alphaproteobacteria</taxon>
        <taxon>Rhodobacterales</taxon>
        <taxon>Paracoccaceae</taxon>
        <taxon>Frigidibacter</taxon>
    </lineage>
</organism>
<evidence type="ECO:0000313" key="1">
    <source>
        <dbReference type="EMBL" id="AMY68485.1"/>
    </source>
</evidence>
<dbReference type="AlphaFoldDB" id="A0A159Z0S4"/>
<dbReference type="KEGG" id="daa:AKL17_1229"/>
<dbReference type="Proteomes" id="UP000076128">
    <property type="component" value="Chromosome"/>
</dbReference>
<protein>
    <submittedName>
        <fullName evidence="1">Uncharacterized protein</fullName>
    </submittedName>
</protein>
<sequence>MVKAIQDVAQRRLERRESRELSELETAYGIDRGPDWDEEHCRDADEVDLEAHAERFNYSRARLDALFSDLTLWVTVTAVLSLDYAMPLVAGAIAALSPYLISDLITALAVTESPPTAPEVVALPAAGLN</sequence>
<reference evidence="1 2" key="1">
    <citation type="submission" date="2015-09" db="EMBL/GenBank/DDBJ databases">
        <title>Complete genome sequence of Defluviimonas alba cai42t isolated from an oilfield in Xinjiang.</title>
        <authorList>
            <person name="Geng S."/>
            <person name="Pan X."/>
            <person name="Wu X."/>
        </authorList>
    </citation>
    <scope>NUCLEOTIDE SEQUENCE [LARGE SCALE GENOMIC DNA]</scope>
    <source>
        <strain evidence="2">cai42</strain>
    </source>
</reference>
<dbReference type="RefSeq" id="WP_166507029.1">
    <property type="nucleotide sequence ID" value="NZ_CP012661.1"/>
</dbReference>
<gene>
    <name evidence="1" type="ORF">AKL17_1229</name>
</gene>
<keyword evidence="2" id="KW-1185">Reference proteome</keyword>
<name>A0A159Z0S4_9RHOB</name>
<accession>A0A159Z0S4</accession>